<accession>A0A853FX40</accession>
<dbReference type="InterPro" id="IPR050950">
    <property type="entry name" value="HTH-type_LysR_regulators"/>
</dbReference>
<dbReference type="PRINTS" id="PR00039">
    <property type="entry name" value="HTHLYSR"/>
</dbReference>
<dbReference type="InterPro" id="IPR000847">
    <property type="entry name" value="LysR_HTH_N"/>
</dbReference>
<keyword evidence="2" id="KW-0805">Transcription regulation</keyword>
<dbReference type="Proteomes" id="UP000559809">
    <property type="component" value="Unassembled WGS sequence"/>
</dbReference>
<keyword evidence="3" id="KW-0238">DNA-binding</keyword>
<evidence type="ECO:0000256" key="1">
    <source>
        <dbReference type="ARBA" id="ARBA00009437"/>
    </source>
</evidence>
<dbReference type="PANTHER" id="PTHR30419">
    <property type="entry name" value="HTH-TYPE TRANSCRIPTIONAL REGULATOR YBHD"/>
    <property type="match status" value="1"/>
</dbReference>
<comment type="caution">
    <text evidence="6">The sequence shown here is derived from an EMBL/GenBank/DDBJ whole genome shotgun (WGS) entry which is preliminary data.</text>
</comment>
<sequence>MRISNSMTELFSINHYRYFVYVADTGSFRLAAERACRSQPAISLAIREMEERLGQPLFIRGSPVRLSTFGQSCITLAKQLVAHADLVAGTMGRMARSDTGYLSIASVMSVATHWMPGLLQAYRRLYPNVMLNVHDDNSEGVEQMLLNGQVELGLCSVVSQDPALTFQPLYEDEFGLVCHRSHPAALRKSLTWKEIESLPLIGTVAHKQLRDWPEAAVLRDRPLFIANMLTLIAMLRRNLGVTVLARLGVPPGQDDLVFVPLVEPVIRRTLGLRTRAGAVLSPSGARMAALLEEEVRMGAAAGPFAVERFKPWE</sequence>
<keyword evidence="7" id="KW-1185">Reference proteome</keyword>
<protein>
    <submittedName>
        <fullName evidence="6">LysR family transcriptional regulator</fullName>
    </submittedName>
</protein>
<evidence type="ECO:0000256" key="3">
    <source>
        <dbReference type="ARBA" id="ARBA00023125"/>
    </source>
</evidence>
<dbReference type="GO" id="GO:0005829">
    <property type="term" value="C:cytosol"/>
    <property type="evidence" value="ECO:0007669"/>
    <property type="project" value="TreeGrafter"/>
</dbReference>
<comment type="similarity">
    <text evidence="1">Belongs to the LysR transcriptional regulatory family.</text>
</comment>
<dbReference type="SUPFAM" id="SSF46785">
    <property type="entry name" value="Winged helix' DNA-binding domain"/>
    <property type="match status" value="1"/>
</dbReference>
<dbReference type="EMBL" id="JACCEM010000003">
    <property type="protein sequence ID" value="NYT49163.1"/>
    <property type="molecule type" value="Genomic_DNA"/>
</dbReference>
<dbReference type="Gene3D" id="3.40.190.10">
    <property type="entry name" value="Periplasmic binding protein-like II"/>
    <property type="match status" value="2"/>
</dbReference>
<evidence type="ECO:0000313" key="6">
    <source>
        <dbReference type="EMBL" id="NYT49163.1"/>
    </source>
</evidence>
<dbReference type="SUPFAM" id="SSF53850">
    <property type="entry name" value="Periplasmic binding protein-like II"/>
    <property type="match status" value="1"/>
</dbReference>
<dbReference type="Pfam" id="PF00126">
    <property type="entry name" value="HTH_1"/>
    <property type="match status" value="1"/>
</dbReference>
<proteinExistence type="inferred from homology"/>
<dbReference type="InterPro" id="IPR036388">
    <property type="entry name" value="WH-like_DNA-bd_sf"/>
</dbReference>
<keyword evidence="4" id="KW-0804">Transcription</keyword>
<dbReference type="AlphaFoldDB" id="A0A853FX40"/>
<evidence type="ECO:0000313" key="7">
    <source>
        <dbReference type="Proteomes" id="UP000559809"/>
    </source>
</evidence>
<name>A0A853FX40_9BURK</name>
<reference evidence="6 7" key="1">
    <citation type="submission" date="2020-07" db="EMBL/GenBank/DDBJ databases">
        <title>Taxonomic revisions and descriptions of new bacterial species based on genomic comparisons in the high-G+C-content subgroup of the family Alcaligenaceae.</title>
        <authorList>
            <person name="Szabo A."/>
            <person name="Felfoldi T."/>
        </authorList>
    </citation>
    <scope>NUCLEOTIDE SEQUENCE [LARGE SCALE GENOMIC DNA]</scope>
    <source>
        <strain evidence="6 7">LMG 24012</strain>
    </source>
</reference>
<evidence type="ECO:0000256" key="4">
    <source>
        <dbReference type="ARBA" id="ARBA00023163"/>
    </source>
</evidence>
<gene>
    <name evidence="6" type="ORF">H0A72_07535</name>
</gene>
<dbReference type="Pfam" id="PF03466">
    <property type="entry name" value="LysR_substrate"/>
    <property type="match status" value="1"/>
</dbReference>
<evidence type="ECO:0000256" key="2">
    <source>
        <dbReference type="ARBA" id="ARBA00023015"/>
    </source>
</evidence>
<dbReference type="GO" id="GO:0003700">
    <property type="term" value="F:DNA-binding transcription factor activity"/>
    <property type="evidence" value="ECO:0007669"/>
    <property type="project" value="InterPro"/>
</dbReference>
<dbReference type="InterPro" id="IPR005119">
    <property type="entry name" value="LysR_subst-bd"/>
</dbReference>
<organism evidence="6 7">
    <name type="scientific">Parapusillimonas granuli</name>
    <dbReference type="NCBI Taxonomy" id="380911"/>
    <lineage>
        <taxon>Bacteria</taxon>
        <taxon>Pseudomonadati</taxon>
        <taxon>Pseudomonadota</taxon>
        <taxon>Betaproteobacteria</taxon>
        <taxon>Burkholderiales</taxon>
        <taxon>Alcaligenaceae</taxon>
        <taxon>Parapusillimonas</taxon>
    </lineage>
</organism>
<evidence type="ECO:0000259" key="5">
    <source>
        <dbReference type="PROSITE" id="PS50931"/>
    </source>
</evidence>
<dbReference type="PROSITE" id="PS50931">
    <property type="entry name" value="HTH_LYSR"/>
    <property type="match status" value="1"/>
</dbReference>
<dbReference type="Gene3D" id="1.10.10.10">
    <property type="entry name" value="Winged helix-like DNA-binding domain superfamily/Winged helix DNA-binding domain"/>
    <property type="match status" value="1"/>
</dbReference>
<dbReference type="InterPro" id="IPR036390">
    <property type="entry name" value="WH_DNA-bd_sf"/>
</dbReference>
<dbReference type="CDD" id="cd08440">
    <property type="entry name" value="PBP2_LTTR_like_4"/>
    <property type="match status" value="1"/>
</dbReference>
<dbReference type="GO" id="GO:0003677">
    <property type="term" value="F:DNA binding"/>
    <property type="evidence" value="ECO:0007669"/>
    <property type="project" value="UniProtKB-KW"/>
</dbReference>
<feature type="domain" description="HTH lysR-type" evidence="5">
    <location>
        <begin position="11"/>
        <end position="67"/>
    </location>
</feature>